<dbReference type="InterPro" id="IPR044852">
    <property type="entry name" value="WBP2-like"/>
</dbReference>
<dbReference type="OMA" id="ERSNACS"/>
<keyword evidence="2" id="KW-1185">Reference proteome</keyword>
<dbReference type="OrthoDB" id="3979207at2759"/>
<dbReference type="GO" id="GO:0005634">
    <property type="term" value="C:nucleus"/>
    <property type="evidence" value="ECO:0007669"/>
    <property type="project" value="TreeGrafter"/>
</dbReference>
<reference evidence="1 2" key="1">
    <citation type="journal article" date="2009" name="Nat. Biotechnol.">
        <title>Genome sequence of the recombinant protein production host Pichia pastoris.</title>
        <authorList>
            <person name="De Schutter K."/>
            <person name="Lin Y.C."/>
            <person name="Tiels P."/>
            <person name="Van Hecke A."/>
            <person name="Glinka S."/>
            <person name="Weber-Lehmann J."/>
            <person name="Rouze P."/>
            <person name="Van de Peer Y."/>
            <person name="Callewaert N."/>
        </authorList>
    </citation>
    <scope>NUCLEOTIDE SEQUENCE [LARGE SCALE GENOMIC DNA]</scope>
    <source>
        <strain evidence="2">GS115 / ATCC 20864</strain>
    </source>
</reference>
<dbReference type="Proteomes" id="UP000000314">
    <property type="component" value="Chromosome 4"/>
</dbReference>
<dbReference type="HOGENOM" id="CLU_104297_0_0_1"/>
<dbReference type="EMBL" id="FN392322">
    <property type="protein sequence ID" value="CAY72191.1"/>
    <property type="molecule type" value="Genomic_DNA"/>
</dbReference>
<protein>
    <submittedName>
        <fullName evidence="1">Uncharacterized protein</fullName>
    </submittedName>
</protein>
<dbReference type="PANTHER" id="PTHR31606">
    <property type="entry name" value="WW DOMAIN BINDING PROTEIN 2, ISOFORM E"/>
    <property type="match status" value="1"/>
</dbReference>
<dbReference type="GO" id="GO:0003713">
    <property type="term" value="F:transcription coactivator activity"/>
    <property type="evidence" value="ECO:0007669"/>
    <property type="project" value="InterPro"/>
</dbReference>
<dbReference type="GO" id="GO:0031490">
    <property type="term" value="F:chromatin DNA binding"/>
    <property type="evidence" value="ECO:0007669"/>
    <property type="project" value="TreeGrafter"/>
</dbReference>
<accession>C4R9B6</accession>
<dbReference type="GeneID" id="8200519"/>
<dbReference type="AlphaFoldDB" id="C4R9B6"/>
<evidence type="ECO:0000313" key="1">
    <source>
        <dbReference type="EMBL" id="CAY72191.1"/>
    </source>
</evidence>
<sequence>MSLNCVILNDSMTSDTSNDSSLPFIPLPGELVVYRSPDRTSLQITIPHSLMRRNFLKAVGNVYVTNKRVLMITSALRGGDFQSFNLPYRTITQSELVTPWIGPTRWRCSFIVVNPLECGLPLASNQTHHCSLEIVFNEGGFVEFVKEFETLFIEAGRSAGIEEEDLPAYQEPDSM</sequence>
<dbReference type="SUPFAM" id="SSF50729">
    <property type="entry name" value="PH domain-like"/>
    <property type="match status" value="1"/>
</dbReference>
<dbReference type="KEGG" id="ppa:PAS_FragD_0017"/>
<name>C4R9B6_KOMPG</name>
<evidence type="ECO:0000313" key="2">
    <source>
        <dbReference type="Proteomes" id="UP000000314"/>
    </source>
</evidence>
<gene>
    <name evidence="1" type="ordered locus">PAS_FragD_0017</name>
</gene>
<dbReference type="InParanoid" id="C4R9B6"/>
<proteinExistence type="predicted"/>
<dbReference type="STRING" id="644223.C4R9B6"/>
<organism evidence="1 2">
    <name type="scientific">Komagataella phaffii (strain GS115 / ATCC 20864)</name>
    <name type="common">Yeast</name>
    <name type="synonym">Pichia pastoris</name>
    <dbReference type="NCBI Taxonomy" id="644223"/>
    <lineage>
        <taxon>Eukaryota</taxon>
        <taxon>Fungi</taxon>
        <taxon>Dikarya</taxon>
        <taxon>Ascomycota</taxon>
        <taxon>Saccharomycotina</taxon>
        <taxon>Pichiomycetes</taxon>
        <taxon>Pichiales</taxon>
        <taxon>Pichiaceae</taxon>
        <taxon>Komagataella</taxon>
    </lineage>
</organism>
<dbReference type="PANTHER" id="PTHR31606:SF1">
    <property type="entry name" value="WW DOMAIN BINDING PROTEIN 2, ISOFORM E"/>
    <property type="match status" value="1"/>
</dbReference>
<dbReference type="RefSeq" id="XP_002494370.1">
    <property type="nucleotide sequence ID" value="XM_002494325.1"/>
</dbReference>